<dbReference type="AlphaFoldDB" id="A0A0D3J8E0"/>
<name>A0A0D3J8E0_EMIH1</name>
<feature type="region of interest" description="Disordered" evidence="1">
    <location>
        <begin position="1"/>
        <end position="21"/>
    </location>
</feature>
<evidence type="ECO:0000313" key="4">
    <source>
        <dbReference type="Proteomes" id="UP000013827"/>
    </source>
</evidence>
<evidence type="ECO:0000256" key="1">
    <source>
        <dbReference type="SAM" id="MobiDB-lite"/>
    </source>
</evidence>
<keyword evidence="4" id="KW-1185">Reference proteome</keyword>
<feature type="transmembrane region" description="Helical" evidence="2">
    <location>
        <begin position="208"/>
        <end position="226"/>
    </location>
</feature>
<reference evidence="4" key="1">
    <citation type="journal article" date="2013" name="Nature">
        <title>Pan genome of the phytoplankton Emiliania underpins its global distribution.</title>
        <authorList>
            <person name="Read B.A."/>
            <person name="Kegel J."/>
            <person name="Klute M.J."/>
            <person name="Kuo A."/>
            <person name="Lefebvre S.C."/>
            <person name="Maumus F."/>
            <person name="Mayer C."/>
            <person name="Miller J."/>
            <person name="Monier A."/>
            <person name="Salamov A."/>
            <person name="Young J."/>
            <person name="Aguilar M."/>
            <person name="Claverie J.M."/>
            <person name="Frickenhaus S."/>
            <person name="Gonzalez K."/>
            <person name="Herman E.K."/>
            <person name="Lin Y.C."/>
            <person name="Napier J."/>
            <person name="Ogata H."/>
            <person name="Sarno A.F."/>
            <person name="Shmutz J."/>
            <person name="Schroeder D."/>
            <person name="de Vargas C."/>
            <person name="Verret F."/>
            <person name="von Dassow P."/>
            <person name="Valentin K."/>
            <person name="Van de Peer Y."/>
            <person name="Wheeler G."/>
            <person name="Dacks J.B."/>
            <person name="Delwiche C.F."/>
            <person name="Dyhrman S.T."/>
            <person name="Glockner G."/>
            <person name="John U."/>
            <person name="Richards T."/>
            <person name="Worden A.Z."/>
            <person name="Zhang X."/>
            <person name="Grigoriev I.V."/>
            <person name="Allen A.E."/>
            <person name="Bidle K."/>
            <person name="Borodovsky M."/>
            <person name="Bowler C."/>
            <person name="Brownlee C."/>
            <person name="Cock J.M."/>
            <person name="Elias M."/>
            <person name="Gladyshev V.N."/>
            <person name="Groth M."/>
            <person name="Guda C."/>
            <person name="Hadaegh A."/>
            <person name="Iglesias-Rodriguez M.D."/>
            <person name="Jenkins J."/>
            <person name="Jones B.M."/>
            <person name="Lawson T."/>
            <person name="Leese F."/>
            <person name="Lindquist E."/>
            <person name="Lobanov A."/>
            <person name="Lomsadze A."/>
            <person name="Malik S.B."/>
            <person name="Marsh M.E."/>
            <person name="Mackinder L."/>
            <person name="Mock T."/>
            <person name="Mueller-Roeber B."/>
            <person name="Pagarete A."/>
            <person name="Parker M."/>
            <person name="Probert I."/>
            <person name="Quesneville H."/>
            <person name="Raines C."/>
            <person name="Rensing S.A."/>
            <person name="Riano-Pachon D.M."/>
            <person name="Richier S."/>
            <person name="Rokitta S."/>
            <person name="Shiraiwa Y."/>
            <person name="Soanes D.M."/>
            <person name="van der Giezen M."/>
            <person name="Wahlund T.M."/>
            <person name="Williams B."/>
            <person name="Wilson W."/>
            <person name="Wolfe G."/>
            <person name="Wurch L.L."/>
        </authorList>
    </citation>
    <scope>NUCLEOTIDE SEQUENCE</scope>
</reference>
<evidence type="ECO:0000256" key="2">
    <source>
        <dbReference type="SAM" id="Phobius"/>
    </source>
</evidence>
<dbReference type="Proteomes" id="UP000013827">
    <property type="component" value="Unassembled WGS sequence"/>
</dbReference>
<dbReference type="PaxDb" id="2903-EOD19775"/>
<dbReference type="HOGENOM" id="CLU_077030_0_0_1"/>
<feature type="compositionally biased region" description="Low complexity" evidence="1">
    <location>
        <begin position="277"/>
        <end position="296"/>
    </location>
</feature>
<organism evidence="3 4">
    <name type="scientific">Emiliania huxleyi (strain CCMP1516)</name>
    <dbReference type="NCBI Taxonomy" id="280463"/>
    <lineage>
        <taxon>Eukaryota</taxon>
        <taxon>Haptista</taxon>
        <taxon>Haptophyta</taxon>
        <taxon>Prymnesiophyceae</taxon>
        <taxon>Isochrysidales</taxon>
        <taxon>Noelaerhabdaceae</taxon>
        <taxon>Emiliania</taxon>
    </lineage>
</organism>
<dbReference type="RefSeq" id="XP_005772204.1">
    <property type="nucleotide sequence ID" value="XM_005772147.1"/>
</dbReference>
<dbReference type="EnsemblProtists" id="EOD19775">
    <property type="protein sequence ID" value="EOD19775"/>
    <property type="gene ID" value="EMIHUDRAFT_242617"/>
</dbReference>
<dbReference type="GeneID" id="17265321"/>
<evidence type="ECO:0000313" key="3">
    <source>
        <dbReference type="EnsemblProtists" id="EOD19775"/>
    </source>
</evidence>
<sequence length="314" mass="34158">MSAPLGRRSSDTNVSTYSYSGDYARPQREAGACHRLRRRLQHHAQAICLLLAAVAVAERIFAVSAHFEPVWTFMSFSGSTACVFAGSQASASASRTHLRRLLFGSLAFPPLCSGCVFFVRWRADGGADDLLRLVTALGYGAATLRIQATNRIWGVKEVDSVRLWRVMRRVILARCIAFAWGTVALYLLQTIAPEACRSLETYVPRDLSLPAALSALLGTATAYAAATEGTRRRVLRLWQVPLSSLLPQDLGELAPLLELDRRRRQFSKAFVGGGSAVAGADATTPAGLRRTTATRAPLRRRGEGSLRDPLNTSV</sequence>
<keyword evidence="2" id="KW-0812">Transmembrane</keyword>
<proteinExistence type="predicted"/>
<keyword evidence="2" id="KW-0472">Membrane</keyword>
<accession>A0A0D3J8E0</accession>
<feature type="transmembrane region" description="Helical" evidence="2">
    <location>
        <begin position="131"/>
        <end position="148"/>
    </location>
</feature>
<dbReference type="KEGG" id="ehx:EMIHUDRAFT_242617"/>
<keyword evidence="2" id="KW-1133">Transmembrane helix</keyword>
<feature type="transmembrane region" description="Helical" evidence="2">
    <location>
        <begin position="169"/>
        <end position="188"/>
    </location>
</feature>
<feature type="transmembrane region" description="Helical" evidence="2">
    <location>
        <begin position="101"/>
        <end position="119"/>
    </location>
</feature>
<reference evidence="3" key="2">
    <citation type="submission" date="2024-10" db="UniProtKB">
        <authorList>
            <consortium name="EnsemblProtists"/>
        </authorList>
    </citation>
    <scope>IDENTIFICATION</scope>
</reference>
<protein>
    <submittedName>
        <fullName evidence="3">Uncharacterized protein</fullName>
    </submittedName>
</protein>
<feature type="region of interest" description="Disordered" evidence="1">
    <location>
        <begin position="275"/>
        <end position="314"/>
    </location>
</feature>